<dbReference type="InterPro" id="IPR050832">
    <property type="entry name" value="Bact_Acetyltransf"/>
</dbReference>
<evidence type="ECO:0000313" key="4">
    <source>
        <dbReference type="EMBL" id="KND93029.1"/>
    </source>
</evidence>
<dbReference type="STRING" id="1163406.A0A0L0NG75"/>
<evidence type="ECO:0000313" key="5">
    <source>
        <dbReference type="Proteomes" id="UP000036947"/>
    </source>
</evidence>
<keyword evidence="5" id="KW-1185">Reference proteome</keyword>
<sequence>MSHSGIVLPFDSKAHAHLTPYLAAIHASCITHDRAIATFLPPLSHEKLLAWWKERIAEVNDGKRLIWLLVSDLDPTGRPKGPELMGVVMLSMPYSETGSFRGIVEKLLIRKNFRGKGGARALMAALESDAAKLGRTTLILDTETDSPAEAVYKKLGYVVMGKIPKYGMSPTGELKDGTFFYKQLQ</sequence>
<dbReference type="InterPro" id="IPR016181">
    <property type="entry name" value="Acyl_CoA_acyltransferase"/>
</dbReference>
<proteinExistence type="predicted"/>
<dbReference type="Pfam" id="PF00583">
    <property type="entry name" value="Acetyltransf_1"/>
    <property type="match status" value="1"/>
</dbReference>
<dbReference type="Proteomes" id="UP000036947">
    <property type="component" value="Unassembled WGS sequence"/>
</dbReference>
<dbReference type="PANTHER" id="PTHR43877">
    <property type="entry name" value="AMINOALKYLPHOSPHONATE N-ACETYLTRANSFERASE-RELATED-RELATED"/>
    <property type="match status" value="1"/>
</dbReference>
<dbReference type="SUPFAM" id="SSF55729">
    <property type="entry name" value="Acyl-CoA N-acyltransferases (Nat)"/>
    <property type="match status" value="1"/>
</dbReference>
<dbReference type="Gene3D" id="3.40.630.30">
    <property type="match status" value="1"/>
</dbReference>
<dbReference type="CDD" id="cd04301">
    <property type="entry name" value="NAT_SF"/>
    <property type="match status" value="1"/>
</dbReference>
<name>A0A0L0NG75_TOLOC</name>
<dbReference type="OrthoDB" id="41532at2759"/>
<dbReference type="GO" id="GO:0016747">
    <property type="term" value="F:acyltransferase activity, transferring groups other than amino-acyl groups"/>
    <property type="evidence" value="ECO:0007669"/>
    <property type="project" value="InterPro"/>
</dbReference>
<dbReference type="AlphaFoldDB" id="A0A0L0NG75"/>
<keyword evidence="2" id="KW-0012">Acyltransferase</keyword>
<dbReference type="EMBL" id="LFRF01000004">
    <property type="protein sequence ID" value="KND93029.1"/>
    <property type="molecule type" value="Genomic_DNA"/>
</dbReference>
<gene>
    <name evidence="4" type="ORF">TOPH_02342</name>
</gene>
<evidence type="ECO:0000256" key="1">
    <source>
        <dbReference type="ARBA" id="ARBA00022679"/>
    </source>
</evidence>
<comment type="caution">
    <text evidence="4">The sequence shown here is derived from an EMBL/GenBank/DDBJ whole genome shotgun (WGS) entry which is preliminary data.</text>
</comment>
<keyword evidence="1 4" id="KW-0808">Transferase</keyword>
<evidence type="ECO:0000259" key="3">
    <source>
        <dbReference type="PROSITE" id="PS51186"/>
    </source>
</evidence>
<accession>A0A0L0NG75</accession>
<reference evidence="4 5" key="1">
    <citation type="journal article" date="2015" name="BMC Genomics">
        <title>The genome of the truffle-parasite Tolypocladium ophioglossoides and the evolution of antifungal peptaibiotics.</title>
        <authorList>
            <person name="Quandt C.A."/>
            <person name="Bushley K.E."/>
            <person name="Spatafora J.W."/>
        </authorList>
    </citation>
    <scope>NUCLEOTIDE SEQUENCE [LARGE SCALE GENOMIC DNA]</scope>
    <source>
        <strain evidence="4 5">CBS 100239</strain>
    </source>
</reference>
<protein>
    <submittedName>
        <fullName evidence="4">Acetyltransferase</fullName>
    </submittedName>
</protein>
<dbReference type="PROSITE" id="PS51186">
    <property type="entry name" value="GNAT"/>
    <property type="match status" value="1"/>
</dbReference>
<organism evidence="4 5">
    <name type="scientific">Tolypocladium ophioglossoides (strain CBS 100239)</name>
    <name type="common">Snaketongue truffleclub</name>
    <name type="synonym">Elaphocordyceps ophioglossoides</name>
    <dbReference type="NCBI Taxonomy" id="1163406"/>
    <lineage>
        <taxon>Eukaryota</taxon>
        <taxon>Fungi</taxon>
        <taxon>Dikarya</taxon>
        <taxon>Ascomycota</taxon>
        <taxon>Pezizomycotina</taxon>
        <taxon>Sordariomycetes</taxon>
        <taxon>Hypocreomycetidae</taxon>
        <taxon>Hypocreales</taxon>
        <taxon>Ophiocordycipitaceae</taxon>
        <taxon>Tolypocladium</taxon>
    </lineage>
</organism>
<dbReference type="InterPro" id="IPR000182">
    <property type="entry name" value="GNAT_dom"/>
</dbReference>
<evidence type="ECO:0000256" key="2">
    <source>
        <dbReference type="ARBA" id="ARBA00023315"/>
    </source>
</evidence>
<feature type="domain" description="N-acetyltransferase" evidence="3">
    <location>
        <begin position="38"/>
        <end position="185"/>
    </location>
</feature>